<sequence length="115" mass="13262">MRNMEQIKITETGMVVISDKALKTFVIAGHLSERWEFTSKFKKLDEPSLDENGDLFEPVYELMLEARSKGQISITSSYCGKNHKKDTDEIIKVFSFIEDNKRNIFENLGIRGVLE</sequence>
<proteinExistence type="predicted"/>
<dbReference type="Proteomes" id="UP000002433">
    <property type="component" value="Chromosome"/>
</dbReference>
<reference evidence="1 2" key="1">
    <citation type="journal article" date="2006" name="Proc. Natl. Acad. Sci. U.S.A.">
        <title>Molecular genetic anatomy of inter- and intraserotype variation in the human bacterial pathogen group A Streptococcus.</title>
        <authorList>
            <person name="Beres S.B."/>
            <person name="Richter E.W."/>
            <person name="Nagiec M.J."/>
            <person name="Sumby P."/>
            <person name="Porcella S.F."/>
            <person name="DeLeo F.R."/>
            <person name="Musser J.M."/>
        </authorList>
    </citation>
    <scope>NUCLEOTIDE SEQUENCE [LARGE SCALE GENOMIC DNA]</scope>
    <source>
        <strain evidence="1 2">MGAS9429</strain>
    </source>
</reference>
<organism evidence="1 2">
    <name type="scientific">Streptococcus pyogenes serotype M12 (strain MGAS9429)</name>
    <dbReference type="NCBI Taxonomy" id="370551"/>
    <lineage>
        <taxon>Bacteria</taxon>
        <taxon>Bacillati</taxon>
        <taxon>Bacillota</taxon>
        <taxon>Bacilli</taxon>
        <taxon>Lactobacillales</taxon>
        <taxon>Streptococcaceae</taxon>
        <taxon>Streptococcus</taxon>
    </lineage>
</organism>
<dbReference type="AlphaFoldDB" id="Q1CQT0"/>
<accession>Q1CQT0</accession>
<dbReference type="KEGG" id="spk:MGAS9429_Spy0813"/>
<gene>
    <name evidence="1" type="ordered locus">MGAS9429_Spy0813</name>
</gene>
<dbReference type="EMBL" id="CP000259">
    <property type="protein sequence ID" value="ABF32001.1"/>
    <property type="molecule type" value="Genomic_DNA"/>
</dbReference>
<evidence type="ECO:0000313" key="2">
    <source>
        <dbReference type="Proteomes" id="UP000002433"/>
    </source>
</evidence>
<name>Q1CQT0_STRPC</name>
<dbReference type="HOGENOM" id="CLU_166902_0_0_9"/>
<protein>
    <submittedName>
        <fullName evidence="1">Phage protein</fullName>
    </submittedName>
</protein>
<evidence type="ECO:0000313" key="1">
    <source>
        <dbReference type="EMBL" id="ABF32001.1"/>
    </source>
</evidence>